<evidence type="ECO:0000256" key="1">
    <source>
        <dbReference type="ARBA" id="ARBA00022679"/>
    </source>
</evidence>
<dbReference type="InterPro" id="IPR000182">
    <property type="entry name" value="GNAT_dom"/>
</dbReference>
<evidence type="ECO:0000313" key="4">
    <source>
        <dbReference type="EMBL" id="QDQ26097.1"/>
    </source>
</evidence>
<accession>A0A516SD65</accession>
<dbReference type="Proteomes" id="UP000317550">
    <property type="component" value="Chromosome"/>
</dbReference>
<keyword evidence="1 4" id="KW-0808">Transferase</keyword>
<dbReference type="KEGG" id="cari:FNU76_06875"/>
<organism evidence="4 5">
    <name type="scientific">Chitinimonas arctica</name>
    <dbReference type="NCBI Taxonomy" id="2594795"/>
    <lineage>
        <taxon>Bacteria</taxon>
        <taxon>Pseudomonadati</taxon>
        <taxon>Pseudomonadota</taxon>
        <taxon>Betaproteobacteria</taxon>
        <taxon>Neisseriales</taxon>
        <taxon>Chitinibacteraceae</taxon>
        <taxon>Chitinimonas</taxon>
    </lineage>
</organism>
<name>A0A516SD65_9NEIS</name>
<feature type="domain" description="N-acetyltransferase" evidence="3">
    <location>
        <begin position="32"/>
        <end position="178"/>
    </location>
</feature>
<evidence type="ECO:0000259" key="3">
    <source>
        <dbReference type="PROSITE" id="PS51186"/>
    </source>
</evidence>
<dbReference type="OrthoDB" id="9789603at2"/>
<reference evidence="5" key="1">
    <citation type="submission" date="2019-07" db="EMBL/GenBank/DDBJ databases">
        <title>Chitinimonas sp. nov., isolated from Ny-Alesund, arctica soil.</title>
        <authorList>
            <person name="Xu Q."/>
            <person name="Peng F."/>
        </authorList>
    </citation>
    <scope>NUCLEOTIDE SEQUENCE [LARGE SCALE GENOMIC DNA]</scope>
    <source>
        <strain evidence="5">R3-44</strain>
    </source>
</reference>
<sequence>MALEGAGGGAAGRFLRPYGRWRQVVVELAGSATVRPAEPADAAVLAALAGELGYARTQAELEGSLARLLPRDDHIVLVAQLEGEVCGWLHAAERDTLESGCKLEILGLVVASASRGHGLGARLMAAAENWGGGRGLEIAQLRSNIVRTDAHRFYAGLGYQVSKTSLTLQKTLPALPGS</sequence>
<dbReference type="PANTHER" id="PTHR43877:SF2">
    <property type="entry name" value="AMINOALKYLPHOSPHONATE N-ACETYLTRANSFERASE-RELATED"/>
    <property type="match status" value="1"/>
</dbReference>
<dbReference type="InterPro" id="IPR016181">
    <property type="entry name" value="Acyl_CoA_acyltransferase"/>
</dbReference>
<keyword evidence="2" id="KW-0012">Acyltransferase</keyword>
<dbReference type="InterPro" id="IPR050832">
    <property type="entry name" value="Bact_Acetyltransf"/>
</dbReference>
<dbReference type="Pfam" id="PF00583">
    <property type="entry name" value="Acetyltransf_1"/>
    <property type="match status" value="1"/>
</dbReference>
<dbReference type="GO" id="GO:0016747">
    <property type="term" value="F:acyltransferase activity, transferring groups other than amino-acyl groups"/>
    <property type="evidence" value="ECO:0007669"/>
    <property type="project" value="InterPro"/>
</dbReference>
<evidence type="ECO:0000256" key="2">
    <source>
        <dbReference type="ARBA" id="ARBA00023315"/>
    </source>
</evidence>
<protein>
    <submittedName>
        <fullName evidence="4">GNAT family N-acetyltransferase</fullName>
    </submittedName>
</protein>
<gene>
    <name evidence="4" type="ORF">FNU76_06875</name>
</gene>
<proteinExistence type="predicted"/>
<dbReference type="PANTHER" id="PTHR43877">
    <property type="entry name" value="AMINOALKYLPHOSPHONATE N-ACETYLTRANSFERASE-RELATED-RELATED"/>
    <property type="match status" value="1"/>
</dbReference>
<dbReference type="AlphaFoldDB" id="A0A516SD65"/>
<keyword evidence="5" id="KW-1185">Reference proteome</keyword>
<evidence type="ECO:0000313" key="5">
    <source>
        <dbReference type="Proteomes" id="UP000317550"/>
    </source>
</evidence>
<dbReference type="Gene3D" id="3.40.630.30">
    <property type="match status" value="1"/>
</dbReference>
<dbReference type="EMBL" id="CP041730">
    <property type="protein sequence ID" value="QDQ26097.1"/>
    <property type="molecule type" value="Genomic_DNA"/>
</dbReference>
<dbReference type="CDD" id="cd04301">
    <property type="entry name" value="NAT_SF"/>
    <property type="match status" value="1"/>
</dbReference>
<dbReference type="SUPFAM" id="SSF55729">
    <property type="entry name" value="Acyl-CoA N-acyltransferases (Nat)"/>
    <property type="match status" value="1"/>
</dbReference>
<dbReference type="PROSITE" id="PS51186">
    <property type="entry name" value="GNAT"/>
    <property type="match status" value="1"/>
</dbReference>